<comment type="caution">
    <text evidence="6">The sequence shown here is derived from an EMBL/GenBank/DDBJ whole genome shotgun (WGS) entry which is preliminary data.</text>
</comment>
<dbReference type="AlphaFoldDB" id="A0A511XGS0"/>
<feature type="DNA-binding region" description="H-T-H motif" evidence="4">
    <location>
        <begin position="27"/>
        <end position="46"/>
    </location>
</feature>
<feature type="domain" description="HTH tetR-type" evidence="5">
    <location>
        <begin position="4"/>
        <end position="64"/>
    </location>
</feature>
<dbReference type="GO" id="GO:0003700">
    <property type="term" value="F:DNA-binding transcription factor activity"/>
    <property type="evidence" value="ECO:0007669"/>
    <property type="project" value="TreeGrafter"/>
</dbReference>
<dbReference type="PANTHER" id="PTHR30055:SF234">
    <property type="entry name" value="HTH-TYPE TRANSCRIPTIONAL REGULATOR BETI"/>
    <property type="match status" value="1"/>
</dbReference>
<dbReference type="PANTHER" id="PTHR30055">
    <property type="entry name" value="HTH-TYPE TRANSCRIPTIONAL REGULATOR RUTR"/>
    <property type="match status" value="1"/>
</dbReference>
<dbReference type="Proteomes" id="UP000321746">
    <property type="component" value="Unassembled WGS sequence"/>
</dbReference>
<keyword evidence="7" id="KW-1185">Reference proteome</keyword>
<dbReference type="InterPro" id="IPR039536">
    <property type="entry name" value="TetR_C_Proteobacteria"/>
</dbReference>
<dbReference type="Gene3D" id="1.10.10.60">
    <property type="entry name" value="Homeodomain-like"/>
    <property type="match status" value="1"/>
</dbReference>
<evidence type="ECO:0000259" key="5">
    <source>
        <dbReference type="PROSITE" id="PS50977"/>
    </source>
</evidence>
<dbReference type="Pfam" id="PF00440">
    <property type="entry name" value="TetR_N"/>
    <property type="match status" value="1"/>
</dbReference>
<evidence type="ECO:0000256" key="2">
    <source>
        <dbReference type="ARBA" id="ARBA00023125"/>
    </source>
</evidence>
<proteinExistence type="predicted"/>
<dbReference type="PROSITE" id="PS50977">
    <property type="entry name" value="HTH_TETR_2"/>
    <property type="match status" value="1"/>
</dbReference>
<reference evidence="6 7" key="1">
    <citation type="submission" date="2019-07" db="EMBL/GenBank/DDBJ databases">
        <title>Whole genome shotgun sequence of Acetobacter oeni NBRC 105207.</title>
        <authorList>
            <person name="Hosoyama A."/>
            <person name="Uohara A."/>
            <person name="Ohji S."/>
            <person name="Ichikawa N."/>
        </authorList>
    </citation>
    <scope>NUCLEOTIDE SEQUENCE [LARGE SCALE GENOMIC DNA]</scope>
    <source>
        <strain evidence="6 7">NBRC 105207</strain>
    </source>
</reference>
<evidence type="ECO:0000256" key="4">
    <source>
        <dbReference type="PROSITE-ProRule" id="PRU00335"/>
    </source>
</evidence>
<evidence type="ECO:0000256" key="1">
    <source>
        <dbReference type="ARBA" id="ARBA00023015"/>
    </source>
</evidence>
<dbReference type="Pfam" id="PF14246">
    <property type="entry name" value="TetR_C_7"/>
    <property type="match status" value="1"/>
</dbReference>
<dbReference type="InterPro" id="IPR050109">
    <property type="entry name" value="HTH-type_TetR-like_transc_reg"/>
</dbReference>
<dbReference type="GO" id="GO:0000976">
    <property type="term" value="F:transcription cis-regulatory region binding"/>
    <property type="evidence" value="ECO:0007669"/>
    <property type="project" value="TreeGrafter"/>
</dbReference>
<keyword evidence="3" id="KW-0804">Transcription</keyword>
<organism evidence="6 7">
    <name type="scientific">Acetobacter oeni</name>
    <dbReference type="NCBI Taxonomy" id="304077"/>
    <lineage>
        <taxon>Bacteria</taxon>
        <taxon>Pseudomonadati</taxon>
        <taxon>Pseudomonadota</taxon>
        <taxon>Alphaproteobacteria</taxon>
        <taxon>Acetobacterales</taxon>
        <taxon>Acetobacteraceae</taxon>
        <taxon>Acetobacter</taxon>
    </lineage>
</organism>
<dbReference type="Gene3D" id="1.10.357.10">
    <property type="entry name" value="Tetracycline Repressor, domain 2"/>
    <property type="match status" value="1"/>
</dbReference>
<evidence type="ECO:0000313" key="7">
    <source>
        <dbReference type="Proteomes" id="UP000321746"/>
    </source>
</evidence>
<dbReference type="EMBL" id="BJYG01000002">
    <property type="protein sequence ID" value="GEN62119.1"/>
    <property type="molecule type" value="Genomic_DNA"/>
</dbReference>
<evidence type="ECO:0000313" key="6">
    <source>
        <dbReference type="EMBL" id="GEN62119.1"/>
    </source>
</evidence>
<dbReference type="OrthoDB" id="7584337at2"/>
<dbReference type="PRINTS" id="PR00455">
    <property type="entry name" value="HTHTETR"/>
</dbReference>
<dbReference type="SUPFAM" id="SSF46689">
    <property type="entry name" value="Homeodomain-like"/>
    <property type="match status" value="1"/>
</dbReference>
<evidence type="ECO:0000256" key="3">
    <source>
        <dbReference type="ARBA" id="ARBA00023163"/>
    </source>
</evidence>
<gene>
    <name evidence="6" type="ORF">AOE01nite_03430</name>
</gene>
<dbReference type="RefSeq" id="WP_146885454.1">
    <property type="nucleotide sequence ID" value="NZ_BJYG01000002.1"/>
</dbReference>
<keyword evidence="2 4" id="KW-0238">DNA-binding</keyword>
<accession>A0A511XGS0</accession>
<dbReference type="InterPro" id="IPR009057">
    <property type="entry name" value="Homeodomain-like_sf"/>
</dbReference>
<protein>
    <submittedName>
        <fullName evidence="6">TetR family transcriptional regulator</fullName>
    </submittedName>
</protein>
<dbReference type="InterPro" id="IPR001647">
    <property type="entry name" value="HTH_TetR"/>
</dbReference>
<keyword evidence="1" id="KW-0805">Transcription regulation</keyword>
<name>A0A511XGS0_9PROT</name>
<sequence length="208" mass="22897">MEECERRERIMTAACKILQAHGYHAASMDKVAQCSGMSKRTLYQLYPSKQDLFLSLIGSRLFCTPSFSEKSSTPEGGLTSLLLGMTKWLLSPDKIELIRAIIAETPEAKDISDIMLNLKKGGDSNAFNRWLRHYCIESGHPDEDITLLGRHLFGMTIGELMLNALTGTGEDMAPEMIERFVASGARLFLAGLAAEWERHAANGGSGQA</sequence>